<protein>
    <submittedName>
        <fullName evidence="6">26S proteasome non-ATPase regulatory subunit 10-like</fullName>
    </submittedName>
</protein>
<reference evidence="6" key="1">
    <citation type="submission" date="2025-08" db="UniProtKB">
        <authorList>
            <consortium name="RefSeq"/>
        </authorList>
    </citation>
    <scope>IDENTIFICATION</scope>
    <source>
        <tissue evidence="6">Tentacle</tissue>
    </source>
</reference>
<dbReference type="CDD" id="cd03587">
    <property type="entry name" value="SOCS"/>
    <property type="match status" value="1"/>
</dbReference>
<feature type="domain" description="SOCS box" evidence="4">
    <location>
        <begin position="275"/>
        <end position="314"/>
    </location>
</feature>
<dbReference type="Proteomes" id="UP000515163">
    <property type="component" value="Unplaced"/>
</dbReference>
<feature type="repeat" description="ANK" evidence="3">
    <location>
        <begin position="104"/>
        <end position="139"/>
    </location>
</feature>
<proteinExistence type="predicted"/>
<dbReference type="OrthoDB" id="10258888at2759"/>
<dbReference type="PROSITE" id="PS50297">
    <property type="entry name" value="ANK_REP_REGION"/>
    <property type="match status" value="3"/>
</dbReference>
<sequence length="356" mass="39743">MADKQTEKKSGSSHLKRFLKDLKLFKGTSSNVEELQGRLLAVVCSRPVSLSEVERLILKGAPVNSRSELWQDYTALHFACRNDDIPTVQLLIQYGADVNARGDDGSTPLHAALSGSREPQCNLIKLLHKNGANLNALNFRGETPLHLAATSQSTSSATTLISLGADPFISTYQYQYESATSRMACPIGKMGRPIGHCLTSGRLQLILLFLQHGDSFEDYKTSTLFYAYSRSMNLEIVKLLVEAGLRVPQDIFRREDMSLSFEKWPDSFIEWLTGPRSLQLQSMRTIRNCVGNRNLGRIAELSLPTKLKDRLMFKFEGIGVKNDSNCCVDKGVGKTSRGMYFFNIYDHAIPCRCISS</sequence>
<dbReference type="SUPFAM" id="SSF48403">
    <property type="entry name" value="Ankyrin repeat"/>
    <property type="match status" value="1"/>
</dbReference>
<keyword evidence="5" id="KW-1185">Reference proteome</keyword>
<organism evidence="5 6">
    <name type="scientific">Actinia tenebrosa</name>
    <name type="common">Australian red waratah sea anemone</name>
    <dbReference type="NCBI Taxonomy" id="6105"/>
    <lineage>
        <taxon>Eukaryota</taxon>
        <taxon>Metazoa</taxon>
        <taxon>Cnidaria</taxon>
        <taxon>Anthozoa</taxon>
        <taxon>Hexacorallia</taxon>
        <taxon>Actiniaria</taxon>
        <taxon>Actiniidae</taxon>
        <taxon>Actinia</taxon>
    </lineage>
</organism>
<dbReference type="PROSITE" id="PS50088">
    <property type="entry name" value="ANK_REPEAT"/>
    <property type="match status" value="3"/>
</dbReference>
<dbReference type="SMART" id="SM00969">
    <property type="entry name" value="SOCS_box"/>
    <property type="match status" value="1"/>
</dbReference>
<accession>A0A6P8HU67</accession>
<evidence type="ECO:0000313" key="6">
    <source>
        <dbReference type="RefSeq" id="XP_031558773.1"/>
    </source>
</evidence>
<keyword evidence="1" id="KW-0677">Repeat</keyword>
<dbReference type="PANTHER" id="PTHR24171:SF9">
    <property type="entry name" value="ANKYRIN REPEAT DOMAIN-CONTAINING PROTEIN 39"/>
    <property type="match status" value="1"/>
</dbReference>
<feature type="repeat" description="ANK" evidence="3">
    <location>
        <begin position="140"/>
        <end position="172"/>
    </location>
</feature>
<evidence type="ECO:0000256" key="2">
    <source>
        <dbReference type="ARBA" id="ARBA00023043"/>
    </source>
</evidence>
<name>A0A6P8HU67_ACTTE</name>
<dbReference type="RefSeq" id="XP_031558773.1">
    <property type="nucleotide sequence ID" value="XM_031702913.1"/>
</dbReference>
<evidence type="ECO:0000256" key="3">
    <source>
        <dbReference type="PROSITE-ProRule" id="PRU00023"/>
    </source>
</evidence>
<dbReference type="SMART" id="SM00248">
    <property type="entry name" value="ANK"/>
    <property type="match status" value="5"/>
</dbReference>
<dbReference type="AlphaFoldDB" id="A0A6P8HU67"/>
<dbReference type="InterPro" id="IPR002110">
    <property type="entry name" value="Ankyrin_rpt"/>
</dbReference>
<dbReference type="PANTHER" id="PTHR24171">
    <property type="entry name" value="ANKYRIN REPEAT DOMAIN-CONTAINING PROTEIN 39-RELATED"/>
    <property type="match status" value="1"/>
</dbReference>
<dbReference type="Pfam" id="PF07525">
    <property type="entry name" value="SOCS_box"/>
    <property type="match status" value="1"/>
</dbReference>
<dbReference type="InterPro" id="IPR036770">
    <property type="entry name" value="Ankyrin_rpt-contain_sf"/>
</dbReference>
<evidence type="ECO:0000256" key="1">
    <source>
        <dbReference type="ARBA" id="ARBA00022737"/>
    </source>
</evidence>
<dbReference type="KEGG" id="aten:116295154"/>
<dbReference type="GeneID" id="116295154"/>
<gene>
    <name evidence="6" type="primary">LOC116295154</name>
</gene>
<dbReference type="Gene3D" id="1.25.40.20">
    <property type="entry name" value="Ankyrin repeat-containing domain"/>
    <property type="match status" value="1"/>
</dbReference>
<dbReference type="Pfam" id="PF12796">
    <property type="entry name" value="Ank_2"/>
    <property type="match status" value="1"/>
</dbReference>
<evidence type="ECO:0000259" key="4">
    <source>
        <dbReference type="SMART" id="SM00969"/>
    </source>
</evidence>
<dbReference type="Pfam" id="PF00023">
    <property type="entry name" value="Ank"/>
    <property type="match status" value="1"/>
</dbReference>
<evidence type="ECO:0000313" key="5">
    <source>
        <dbReference type="Proteomes" id="UP000515163"/>
    </source>
</evidence>
<dbReference type="InterPro" id="IPR001496">
    <property type="entry name" value="SOCS_box"/>
</dbReference>
<keyword evidence="2 3" id="KW-0040">ANK repeat</keyword>
<dbReference type="InParanoid" id="A0A6P8HU67"/>
<feature type="repeat" description="ANK" evidence="3">
    <location>
        <begin position="71"/>
        <end position="103"/>
    </location>
</feature>